<evidence type="ECO:0000313" key="3">
    <source>
        <dbReference type="Proteomes" id="UP000075609"/>
    </source>
</evidence>
<dbReference type="EMBL" id="LOBP01000195">
    <property type="protein sequence ID" value="KYN80881.1"/>
    <property type="molecule type" value="Genomic_DNA"/>
</dbReference>
<feature type="domain" description="WYL" evidence="1">
    <location>
        <begin position="130"/>
        <end position="189"/>
    </location>
</feature>
<gene>
    <name evidence="2" type="ORF">ATY35_07110</name>
</gene>
<organism evidence="2 3">
    <name type="scientific">Vibrio cidicii</name>
    <dbReference type="NCBI Taxonomy" id="1763883"/>
    <lineage>
        <taxon>Bacteria</taxon>
        <taxon>Pseudomonadati</taxon>
        <taxon>Pseudomonadota</taxon>
        <taxon>Gammaproteobacteria</taxon>
        <taxon>Vibrionales</taxon>
        <taxon>Vibrionaceae</taxon>
        <taxon>Vibrio</taxon>
    </lineage>
</organism>
<dbReference type="InterPro" id="IPR026881">
    <property type="entry name" value="WYL_dom"/>
</dbReference>
<dbReference type="Pfam" id="PF13280">
    <property type="entry name" value="WYL"/>
    <property type="match status" value="1"/>
</dbReference>
<keyword evidence="3" id="KW-1185">Reference proteome</keyword>
<reference evidence="2 3" key="1">
    <citation type="submission" date="2015-12" db="EMBL/GenBank/DDBJ databases">
        <authorList>
            <person name="Tarr C.L."/>
            <person name="Gladney L.M."/>
        </authorList>
    </citation>
    <scope>NUCLEOTIDE SEQUENCE [LARGE SCALE GENOMIC DNA]</scope>
    <source>
        <strain evidence="2 3">1048-83</strain>
    </source>
</reference>
<sequence length="205" mass="23463">MRKTRETGKHDRLARRLGLILTRLNTGEKLYPDDLCREFAVSGKTIQRDFNERLSYLPIERGNGFYYLDPKYLGSTGSHSISLLLSNMGIKSLFSDRDYLAAGILNSGTNPPFLFRNPSVEDITGFALEFETLTEAIRLRHIIAFTYDGQRYTEMHPYRLVNDEGIWYLAAAVSGQLHQFRVANITELTYCEQVYKPDPNIAARV</sequence>
<dbReference type="PROSITE" id="PS52050">
    <property type="entry name" value="WYL"/>
    <property type="match status" value="1"/>
</dbReference>
<name>A0ABR5W051_9VIBR</name>
<protein>
    <recommendedName>
        <fullName evidence="1">WYL domain-containing protein</fullName>
    </recommendedName>
</protein>
<proteinExistence type="predicted"/>
<comment type="caution">
    <text evidence="2">The sequence shown here is derived from an EMBL/GenBank/DDBJ whole genome shotgun (WGS) entry which is preliminary data.</text>
</comment>
<accession>A0ABR5W051</accession>
<evidence type="ECO:0000313" key="2">
    <source>
        <dbReference type="EMBL" id="KYN80881.1"/>
    </source>
</evidence>
<evidence type="ECO:0000259" key="1">
    <source>
        <dbReference type="Pfam" id="PF13280"/>
    </source>
</evidence>
<dbReference type="Proteomes" id="UP000075609">
    <property type="component" value="Unassembled WGS sequence"/>
</dbReference>